<dbReference type="Gene3D" id="2.30.290.10">
    <property type="entry name" value="BH3618-like"/>
    <property type="match status" value="1"/>
</dbReference>
<keyword evidence="3 4" id="KW-0810">Translation regulation</keyword>
<evidence type="ECO:0000256" key="1">
    <source>
        <dbReference type="ARBA" id="ARBA00022490"/>
    </source>
</evidence>
<comment type="function">
    <text evidence="4">Acts as an anti-CsrA protein, binds CsrA and prevents it from repressing translation of its target genes, one of which is flagellin. Binds to flagellin and participates in the assembly of the flagellum.</text>
</comment>
<sequence>MNIDTKYHGTIDIEENDIFAFPNGLPGFLEEKEFILLPLAEEQNVYFILQSTKTPALAFVITNPFVFFSDYEFVLDEGSKDLLKLENERDVLIFVILNIKKPFDQSTANLLAPIILNSNEKLAKQVILHDKDYKTKHLLQTVKG</sequence>
<dbReference type="Proteomes" id="UP001341444">
    <property type="component" value="Unassembled WGS sequence"/>
</dbReference>
<comment type="subunit">
    <text evidence="4">Interacts with translational regulator CsrA and flagellin(s).</text>
</comment>
<gene>
    <name evidence="4 5" type="primary">fliW</name>
    <name evidence="5" type="ORF">P4T90_15125</name>
</gene>
<dbReference type="Pfam" id="PF02623">
    <property type="entry name" value="FliW"/>
    <property type="match status" value="1"/>
</dbReference>
<dbReference type="InterPro" id="IPR024046">
    <property type="entry name" value="Flagellar_assmbl_FliW_dom_sf"/>
</dbReference>
<evidence type="ECO:0000313" key="5">
    <source>
        <dbReference type="EMBL" id="MED1204379.1"/>
    </source>
</evidence>
<dbReference type="PANTHER" id="PTHR39190:SF1">
    <property type="entry name" value="FLAGELLAR ASSEMBLY FACTOR FLIW"/>
    <property type="match status" value="1"/>
</dbReference>
<dbReference type="RefSeq" id="WP_066269460.1">
    <property type="nucleotide sequence ID" value="NZ_JARMAB010000022.1"/>
</dbReference>
<keyword evidence="5" id="KW-0969">Cilium</keyword>
<dbReference type="HAMAP" id="MF_01185">
    <property type="entry name" value="FliW"/>
    <property type="match status" value="1"/>
</dbReference>
<organism evidence="5 6">
    <name type="scientific">Heyndrickxia acidicola</name>
    <dbReference type="NCBI Taxonomy" id="209389"/>
    <lineage>
        <taxon>Bacteria</taxon>
        <taxon>Bacillati</taxon>
        <taxon>Bacillota</taxon>
        <taxon>Bacilli</taxon>
        <taxon>Bacillales</taxon>
        <taxon>Bacillaceae</taxon>
        <taxon>Heyndrickxia</taxon>
    </lineage>
</organism>
<keyword evidence="5" id="KW-0282">Flagellum</keyword>
<evidence type="ECO:0000256" key="2">
    <source>
        <dbReference type="ARBA" id="ARBA00022795"/>
    </source>
</evidence>
<evidence type="ECO:0000256" key="4">
    <source>
        <dbReference type="HAMAP-Rule" id="MF_01185"/>
    </source>
</evidence>
<reference evidence="5 6" key="1">
    <citation type="submission" date="2023-03" db="EMBL/GenBank/DDBJ databases">
        <title>Bacillus Genome Sequencing.</title>
        <authorList>
            <person name="Dunlap C."/>
        </authorList>
    </citation>
    <scope>NUCLEOTIDE SEQUENCE [LARGE SCALE GENOMIC DNA]</scope>
    <source>
        <strain evidence="5 6">B-23453</strain>
    </source>
</reference>
<dbReference type="PANTHER" id="PTHR39190">
    <property type="entry name" value="FLAGELLAR ASSEMBLY FACTOR FLIW"/>
    <property type="match status" value="1"/>
</dbReference>
<dbReference type="EMBL" id="JARMAB010000022">
    <property type="protein sequence ID" value="MED1204379.1"/>
    <property type="molecule type" value="Genomic_DNA"/>
</dbReference>
<name>A0ABU6MI86_9BACI</name>
<evidence type="ECO:0000313" key="6">
    <source>
        <dbReference type="Proteomes" id="UP001341444"/>
    </source>
</evidence>
<keyword evidence="2 4" id="KW-1005">Bacterial flagellum biogenesis</keyword>
<proteinExistence type="inferred from homology"/>
<comment type="subcellular location">
    <subcellularLocation>
        <location evidence="4">Cytoplasm</location>
    </subcellularLocation>
</comment>
<keyword evidence="1 4" id="KW-0963">Cytoplasm</keyword>
<keyword evidence="5" id="KW-0966">Cell projection</keyword>
<keyword evidence="6" id="KW-1185">Reference proteome</keyword>
<comment type="similarity">
    <text evidence="4">Belongs to the FliW family.</text>
</comment>
<evidence type="ECO:0000256" key="3">
    <source>
        <dbReference type="ARBA" id="ARBA00022845"/>
    </source>
</evidence>
<dbReference type="SUPFAM" id="SSF141457">
    <property type="entry name" value="BH3618-like"/>
    <property type="match status" value="1"/>
</dbReference>
<comment type="caution">
    <text evidence="5">The sequence shown here is derived from an EMBL/GenBank/DDBJ whole genome shotgun (WGS) entry which is preliminary data.</text>
</comment>
<accession>A0ABU6MI86</accession>
<dbReference type="InterPro" id="IPR003775">
    <property type="entry name" value="Flagellar_assembly_factor_FliW"/>
</dbReference>
<protein>
    <recommendedName>
        <fullName evidence="4">Flagellar assembly factor FliW</fullName>
    </recommendedName>
</protein>
<keyword evidence="4" id="KW-0143">Chaperone</keyword>
<dbReference type="NCBIfam" id="NF009793">
    <property type="entry name" value="PRK13285.1-1"/>
    <property type="match status" value="1"/>
</dbReference>